<feature type="chain" id="PRO_5014885489" evidence="1">
    <location>
        <begin position="24"/>
        <end position="173"/>
    </location>
</feature>
<keyword evidence="3" id="KW-1185">Reference proteome</keyword>
<dbReference type="EMBL" id="PKUQ01000055">
    <property type="protein sequence ID" value="PLW75124.1"/>
    <property type="molecule type" value="Genomic_DNA"/>
</dbReference>
<evidence type="ECO:0000313" key="3">
    <source>
        <dbReference type="Proteomes" id="UP000234881"/>
    </source>
</evidence>
<protein>
    <submittedName>
        <fullName evidence="2">Uncharacterized protein</fullName>
    </submittedName>
</protein>
<sequence length="173" mass="19317">MKIGAVAALLLGSFALGIGPVQAAGIAAPFANRAFYCNGGNESAGKPYYFRASDKSIERIDHRFPDKGVLFQLGRASKGALDDNWSFETLADAKNNRMHLYERVSMRSPSQNKHIYRTYEMYSQSGHIFMILYDGVNGARDWRIKTTRKCGDLQGSKVVQGKGRSFWSTTFMN</sequence>
<keyword evidence="1" id="KW-0732">Signal</keyword>
<evidence type="ECO:0000313" key="2">
    <source>
        <dbReference type="EMBL" id="PLW75124.1"/>
    </source>
</evidence>
<feature type="signal peptide" evidence="1">
    <location>
        <begin position="1"/>
        <end position="23"/>
    </location>
</feature>
<dbReference type="AlphaFoldDB" id="A0A2N5XKV2"/>
<dbReference type="Proteomes" id="UP000234881">
    <property type="component" value="Unassembled WGS sequence"/>
</dbReference>
<comment type="caution">
    <text evidence="2">The sequence shown here is derived from an EMBL/GenBank/DDBJ whole genome shotgun (WGS) entry which is preliminary data.</text>
</comment>
<name>A0A2N5XKV2_9HYPH</name>
<evidence type="ECO:0000256" key="1">
    <source>
        <dbReference type="SAM" id="SignalP"/>
    </source>
</evidence>
<accession>A0A2N5XKV2</accession>
<gene>
    <name evidence="2" type="ORF">C0081_22855</name>
</gene>
<reference evidence="2 3" key="1">
    <citation type="submission" date="2018-01" db="EMBL/GenBank/DDBJ databases">
        <title>The draft genome sequence of Cohaesibacter sp. H1304.</title>
        <authorList>
            <person name="Wang N.-N."/>
            <person name="Du Z.-J."/>
        </authorList>
    </citation>
    <scope>NUCLEOTIDE SEQUENCE [LARGE SCALE GENOMIC DNA]</scope>
    <source>
        <strain evidence="2 3">H1304</strain>
    </source>
</reference>
<proteinExistence type="predicted"/>
<organism evidence="2 3">
    <name type="scientific">Cohaesibacter celericrescens</name>
    <dbReference type="NCBI Taxonomy" id="2067669"/>
    <lineage>
        <taxon>Bacteria</taxon>
        <taxon>Pseudomonadati</taxon>
        <taxon>Pseudomonadota</taxon>
        <taxon>Alphaproteobacteria</taxon>
        <taxon>Hyphomicrobiales</taxon>
        <taxon>Cohaesibacteraceae</taxon>
    </lineage>
</organism>